<dbReference type="Proteomes" id="UP000467840">
    <property type="component" value="Chromosome 3"/>
</dbReference>
<organism evidence="2 3">
    <name type="scientific">Hevea brasiliensis</name>
    <name type="common">Para rubber tree</name>
    <name type="synonym">Siphonia brasiliensis</name>
    <dbReference type="NCBI Taxonomy" id="3981"/>
    <lineage>
        <taxon>Eukaryota</taxon>
        <taxon>Viridiplantae</taxon>
        <taxon>Streptophyta</taxon>
        <taxon>Embryophyta</taxon>
        <taxon>Tracheophyta</taxon>
        <taxon>Spermatophyta</taxon>
        <taxon>Magnoliopsida</taxon>
        <taxon>eudicotyledons</taxon>
        <taxon>Gunneridae</taxon>
        <taxon>Pentapetalae</taxon>
        <taxon>rosids</taxon>
        <taxon>fabids</taxon>
        <taxon>Malpighiales</taxon>
        <taxon>Euphorbiaceae</taxon>
        <taxon>Crotonoideae</taxon>
        <taxon>Micrandreae</taxon>
        <taxon>Hevea</taxon>
    </lineage>
</organism>
<evidence type="ECO:0000313" key="2">
    <source>
        <dbReference type="EMBL" id="KAF2286013.1"/>
    </source>
</evidence>
<dbReference type="EMBL" id="JAAGAX010000017">
    <property type="protein sequence ID" value="KAF2286013.1"/>
    <property type="molecule type" value="Genomic_DNA"/>
</dbReference>
<comment type="caution">
    <text evidence="2">The sequence shown here is derived from an EMBL/GenBank/DDBJ whole genome shotgun (WGS) entry which is preliminary data.</text>
</comment>
<gene>
    <name evidence="2" type="ORF">GH714_009668</name>
</gene>
<accession>A0A6A6KD18</accession>
<name>A0A6A6KD18_HEVBR</name>
<protein>
    <submittedName>
        <fullName evidence="2">Uncharacterized protein</fullName>
    </submittedName>
</protein>
<keyword evidence="1" id="KW-0812">Transmembrane</keyword>
<feature type="transmembrane region" description="Helical" evidence="1">
    <location>
        <begin position="73"/>
        <end position="90"/>
    </location>
</feature>
<keyword evidence="1" id="KW-0472">Membrane</keyword>
<keyword evidence="1" id="KW-1133">Transmembrane helix</keyword>
<keyword evidence="3" id="KW-1185">Reference proteome</keyword>
<dbReference type="AlphaFoldDB" id="A0A6A6KD18"/>
<reference evidence="2 3" key="1">
    <citation type="journal article" date="2020" name="Mol. Plant">
        <title>The Chromosome-Based Rubber Tree Genome Provides New Insights into Spurge Genome Evolution and Rubber Biosynthesis.</title>
        <authorList>
            <person name="Liu J."/>
            <person name="Shi C."/>
            <person name="Shi C.C."/>
            <person name="Li W."/>
            <person name="Zhang Q.J."/>
            <person name="Zhang Y."/>
            <person name="Li K."/>
            <person name="Lu H.F."/>
            <person name="Shi C."/>
            <person name="Zhu S.T."/>
            <person name="Xiao Z.Y."/>
            <person name="Nan H."/>
            <person name="Yue Y."/>
            <person name="Zhu X.G."/>
            <person name="Wu Y."/>
            <person name="Hong X.N."/>
            <person name="Fan G.Y."/>
            <person name="Tong Y."/>
            <person name="Zhang D."/>
            <person name="Mao C.L."/>
            <person name="Liu Y.L."/>
            <person name="Hao S.J."/>
            <person name="Liu W.Q."/>
            <person name="Lv M.Q."/>
            <person name="Zhang H.B."/>
            <person name="Liu Y."/>
            <person name="Hu-Tang G.R."/>
            <person name="Wang J.P."/>
            <person name="Wang J.H."/>
            <person name="Sun Y.H."/>
            <person name="Ni S.B."/>
            <person name="Chen W.B."/>
            <person name="Zhang X.C."/>
            <person name="Jiao Y.N."/>
            <person name="Eichler E.E."/>
            <person name="Li G.H."/>
            <person name="Liu X."/>
            <person name="Gao L.Z."/>
        </authorList>
    </citation>
    <scope>NUCLEOTIDE SEQUENCE [LARGE SCALE GENOMIC DNA]</scope>
    <source>
        <strain evidence="3">cv. GT1</strain>
        <tissue evidence="2">Leaf</tissue>
    </source>
</reference>
<evidence type="ECO:0000256" key="1">
    <source>
        <dbReference type="SAM" id="Phobius"/>
    </source>
</evidence>
<proteinExistence type="predicted"/>
<sequence>MLASSFDAGPVALTEYIWSKIVVQNGIYRRHVAQTREAFGVIVRPAWDEAPLPLFNKQERSAIAKIQLERGKYPYVLILAFLVHISLYILRNVDFGTDSMAMEPSFFEHEVHFESEDVALKPKWKSISTPTGISDDDGDVLTATYA</sequence>
<evidence type="ECO:0000313" key="3">
    <source>
        <dbReference type="Proteomes" id="UP000467840"/>
    </source>
</evidence>